<dbReference type="CDD" id="cd12173">
    <property type="entry name" value="PGDH_4"/>
    <property type="match status" value="1"/>
</dbReference>
<dbReference type="InterPro" id="IPR006139">
    <property type="entry name" value="D-isomer_2_OHA_DH_cat_dom"/>
</dbReference>
<comment type="caution">
    <text evidence="7">The sequence shown here is derived from an EMBL/GenBank/DDBJ whole genome shotgun (WGS) entry which is preliminary data.</text>
</comment>
<protein>
    <recommendedName>
        <fullName evidence="9">3-phosphoglycerate dehydrogenase</fullName>
    </recommendedName>
</protein>
<evidence type="ECO:0000256" key="1">
    <source>
        <dbReference type="ARBA" id="ARBA00005854"/>
    </source>
</evidence>
<dbReference type="Proteomes" id="UP000027931">
    <property type="component" value="Unassembled WGS sequence"/>
</dbReference>
<dbReference type="PANTHER" id="PTHR42789">
    <property type="entry name" value="D-ISOMER SPECIFIC 2-HYDROXYACID DEHYDROGENASE FAMILY PROTEIN (AFU_ORTHOLOGUE AFUA_6G10090)"/>
    <property type="match status" value="1"/>
</dbReference>
<reference evidence="7 8" key="1">
    <citation type="journal article" date="2013" name="Int. J. Syst. Evol. Microbiol.">
        <title>Tumebacillus flagellatus sp. nov., an alpha-amylase/pullulanase-producing bacterium isolated from cassava wastewater.</title>
        <authorList>
            <person name="Wang Q."/>
            <person name="Xie N."/>
            <person name="Qin Y."/>
            <person name="Shen N."/>
            <person name="Zhu J."/>
            <person name="Mi H."/>
            <person name="Huang R."/>
        </authorList>
    </citation>
    <scope>NUCLEOTIDE SEQUENCE [LARGE SCALE GENOMIC DNA]</scope>
    <source>
        <strain evidence="7 8">GST4</strain>
    </source>
</reference>
<organism evidence="7 8">
    <name type="scientific">Tumebacillus flagellatus</name>
    <dbReference type="NCBI Taxonomy" id="1157490"/>
    <lineage>
        <taxon>Bacteria</taxon>
        <taxon>Bacillati</taxon>
        <taxon>Bacillota</taxon>
        <taxon>Bacilli</taxon>
        <taxon>Bacillales</taxon>
        <taxon>Alicyclobacillaceae</taxon>
        <taxon>Tumebacillus</taxon>
    </lineage>
</organism>
<feature type="domain" description="D-isomer specific 2-hydroxyacid dehydrogenase catalytic" evidence="5">
    <location>
        <begin position="23"/>
        <end position="305"/>
    </location>
</feature>
<dbReference type="GO" id="GO:0051287">
    <property type="term" value="F:NAD binding"/>
    <property type="evidence" value="ECO:0007669"/>
    <property type="project" value="InterPro"/>
</dbReference>
<gene>
    <name evidence="7" type="ORF">EL26_02655</name>
</gene>
<dbReference type="Gene3D" id="3.40.50.720">
    <property type="entry name" value="NAD(P)-binding Rossmann-like Domain"/>
    <property type="match status" value="2"/>
</dbReference>
<dbReference type="PANTHER" id="PTHR42789:SF1">
    <property type="entry name" value="D-ISOMER SPECIFIC 2-HYDROXYACID DEHYDROGENASE FAMILY PROTEIN (AFU_ORTHOLOGUE AFUA_6G10090)"/>
    <property type="match status" value="1"/>
</dbReference>
<accession>A0A074MGS2</accession>
<keyword evidence="3" id="KW-0520">NAD</keyword>
<dbReference type="SUPFAM" id="SSF51735">
    <property type="entry name" value="NAD(P)-binding Rossmann-fold domains"/>
    <property type="match status" value="1"/>
</dbReference>
<evidence type="ECO:0000256" key="2">
    <source>
        <dbReference type="ARBA" id="ARBA00023002"/>
    </source>
</evidence>
<dbReference type="EMBL" id="JMIR01000002">
    <property type="protein sequence ID" value="KEO84927.1"/>
    <property type="molecule type" value="Genomic_DNA"/>
</dbReference>
<name>A0A074MGS2_9BACL</name>
<evidence type="ECO:0000259" key="5">
    <source>
        <dbReference type="Pfam" id="PF00389"/>
    </source>
</evidence>
<dbReference type="InterPro" id="IPR036291">
    <property type="entry name" value="NAD(P)-bd_dom_sf"/>
</dbReference>
<dbReference type="OrthoDB" id="9805416at2"/>
<dbReference type="AlphaFoldDB" id="A0A074MGS2"/>
<evidence type="ECO:0000256" key="3">
    <source>
        <dbReference type="ARBA" id="ARBA00023027"/>
    </source>
</evidence>
<keyword evidence="8" id="KW-1185">Reference proteome</keyword>
<dbReference type="Pfam" id="PF00389">
    <property type="entry name" value="2-Hacid_dh"/>
    <property type="match status" value="1"/>
</dbReference>
<dbReference type="InterPro" id="IPR050857">
    <property type="entry name" value="D-2-hydroxyacid_DH"/>
</dbReference>
<evidence type="ECO:0000256" key="4">
    <source>
        <dbReference type="RuleBase" id="RU003719"/>
    </source>
</evidence>
<evidence type="ECO:0000313" key="7">
    <source>
        <dbReference type="EMBL" id="KEO84927.1"/>
    </source>
</evidence>
<dbReference type="eggNOG" id="COG1052">
    <property type="taxonomic scope" value="Bacteria"/>
</dbReference>
<dbReference type="GO" id="GO:0016616">
    <property type="term" value="F:oxidoreductase activity, acting on the CH-OH group of donors, NAD or NADP as acceptor"/>
    <property type="evidence" value="ECO:0007669"/>
    <property type="project" value="InterPro"/>
</dbReference>
<dbReference type="Pfam" id="PF02826">
    <property type="entry name" value="2-Hacid_dh_C"/>
    <property type="match status" value="1"/>
</dbReference>
<dbReference type="SUPFAM" id="SSF52283">
    <property type="entry name" value="Formate/glycerate dehydrogenase catalytic domain-like"/>
    <property type="match status" value="1"/>
</dbReference>
<dbReference type="InterPro" id="IPR006140">
    <property type="entry name" value="D-isomer_DH_NAD-bd"/>
</dbReference>
<sequence length="309" mass="33779">MEVIIAEDLWGPVPDWFLQKWAVVYDHDLGLDPARLTETCSQAKALVVRNRTQVNRELIEHLPNLRVVGRLGVGVENLDLDALAERGVSVVTARGANANAVAEYVIAALFEHARFLGRLSGETKQGQWNRASGIGRELHGKTLGLIGFGEIGQRVASRAHALGLEIIAYDPLLHPAHPAVHDGGVRQKSLADVCREADYLSLHVPLTANTRHLIGAAEFASMKREAVLINTARGGVVDESALLHSLQEHPHRFAVLDVREHEPPSQPDALAQLPNVLLTPHIAGLTHESQAQVTDRVLRELHTLLQIAK</sequence>
<evidence type="ECO:0000259" key="6">
    <source>
        <dbReference type="Pfam" id="PF02826"/>
    </source>
</evidence>
<dbReference type="STRING" id="1157490.EL26_02655"/>
<evidence type="ECO:0008006" key="9">
    <source>
        <dbReference type="Google" id="ProtNLM"/>
    </source>
</evidence>
<dbReference type="FunFam" id="3.40.50.720:FF:000203">
    <property type="entry name" value="D-3-phosphoglycerate dehydrogenase (SerA)"/>
    <property type="match status" value="1"/>
</dbReference>
<comment type="similarity">
    <text evidence="1 4">Belongs to the D-isomer specific 2-hydroxyacid dehydrogenase family.</text>
</comment>
<evidence type="ECO:0000313" key="8">
    <source>
        <dbReference type="Proteomes" id="UP000027931"/>
    </source>
</evidence>
<keyword evidence="2 4" id="KW-0560">Oxidoreductase</keyword>
<proteinExistence type="inferred from homology"/>
<feature type="domain" description="D-isomer specific 2-hydroxyacid dehydrogenase NAD-binding" evidence="6">
    <location>
        <begin position="107"/>
        <end position="283"/>
    </location>
</feature>
<dbReference type="RefSeq" id="WP_038084103.1">
    <property type="nucleotide sequence ID" value="NZ_JMIR01000002.1"/>
</dbReference>